<dbReference type="InterPro" id="IPR014748">
    <property type="entry name" value="Enoyl-CoA_hydra_C"/>
</dbReference>
<dbReference type="NCBIfam" id="NF005700">
    <property type="entry name" value="PRK07511.1"/>
    <property type="match status" value="1"/>
</dbReference>
<name>A0A1Y6B855_9PROT</name>
<evidence type="ECO:0000256" key="1">
    <source>
        <dbReference type="ARBA" id="ARBA00005254"/>
    </source>
</evidence>
<dbReference type="PROSITE" id="PS00166">
    <property type="entry name" value="ENOYL_COA_HYDRATASE"/>
    <property type="match status" value="1"/>
</dbReference>
<dbReference type="Gene3D" id="1.10.12.10">
    <property type="entry name" value="Lyase 2-enoyl-coa Hydratase, Chain A, domain 2"/>
    <property type="match status" value="1"/>
</dbReference>
<feature type="region of interest" description="Disordered" evidence="3">
    <location>
        <begin position="264"/>
        <end position="284"/>
    </location>
</feature>
<dbReference type="InterPro" id="IPR029045">
    <property type="entry name" value="ClpP/crotonase-like_dom_sf"/>
</dbReference>
<keyword evidence="5" id="KW-1185">Reference proteome</keyword>
<accession>A0A1Y6B855</accession>
<dbReference type="SUPFAM" id="SSF52096">
    <property type="entry name" value="ClpP/crotonase"/>
    <property type="match status" value="1"/>
</dbReference>
<dbReference type="GO" id="GO:0003824">
    <property type="term" value="F:catalytic activity"/>
    <property type="evidence" value="ECO:0007669"/>
    <property type="project" value="InterPro"/>
</dbReference>
<organism evidence="4 5">
    <name type="scientific">Tistlia consotensis USBA 355</name>
    <dbReference type="NCBI Taxonomy" id="560819"/>
    <lineage>
        <taxon>Bacteria</taxon>
        <taxon>Pseudomonadati</taxon>
        <taxon>Pseudomonadota</taxon>
        <taxon>Alphaproteobacteria</taxon>
        <taxon>Rhodospirillales</taxon>
        <taxon>Rhodovibrionaceae</taxon>
        <taxon>Tistlia</taxon>
    </lineage>
</organism>
<evidence type="ECO:0000256" key="3">
    <source>
        <dbReference type="SAM" id="MobiDB-lite"/>
    </source>
</evidence>
<dbReference type="PANTHER" id="PTHR43459">
    <property type="entry name" value="ENOYL-COA HYDRATASE"/>
    <property type="match status" value="1"/>
</dbReference>
<evidence type="ECO:0000313" key="5">
    <source>
        <dbReference type="Proteomes" id="UP000192917"/>
    </source>
</evidence>
<dbReference type="PANTHER" id="PTHR43459:SF1">
    <property type="entry name" value="EG:BACN32G11.4 PROTEIN"/>
    <property type="match status" value="1"/>
</dbReference>
<gene>
    <name evidence="4" type="ORF">SAMN05428998_101199</name>
</gene>
<sequence length="284" mass="28986">MTPTETDSTRVRAERRGAVLLLTLDGPRTRNAIGPQVYREVQARVLDAGLDPAVGAIVVTGDGGFFSSGGNVRALRESAARSLAAATANTDGLNGMIRAVVDGPKPAVAAVEGGAAGAGVALALACDLIVASDAARFTVAHVRVGLSPDGGATHFLRSALPRQLVMELCLLGQPLPAERLAQAGVVNRLVPAGEALPAALELAERLAAGPPQALGGIKRLVNAAPENGLAAHLELEARSINLARFGPEAAEGLTAFLEKRRPDFASAGRHRGPRPAASPAGEAR</sequence>
<dbReference type="EMBL" id="FWZX01000001">
    <property type="protein sequence ID" value="SME89335.1"/>
    <property type="molecule type" value="Genomic_DNA"/>
</dbReference>
<reference evidence="4 5" key="1">
    <citation type="submission" date="2017-04" db="EMBL/GenBank/DDBJ databases">
        <authorList>
            <person name="Afonso C.L."/>
            <person name="Miller P.J."/>
            <person name="Scott M.A."/>
            <person name="Spackman E."/>
            <person name="Goraichik I."/>
            <person name="Dimitrov K.M."/>
            <person name="Suarez D.L."/>
            <person name="Swayne D.E."/>
        </authorList>
    </citation>
    <scope>NUCLEOTIDE SEQUENCE [LARGE SCALE GENOMIC DNA]</scope>
    <source>
        <strain evidence="4 5">USBA 355</strain>
    </source>
</reference>
<dbReference type="Gene3D" id="3.90.226.10">
    <property type="entry name" value="2-enoyl-CoA Hydratase, Chain A, domain 1"/>
    <property type="match status" value="1"/>
</dbReference>
<dbReference type="AlphaFoldDB" id="A0A1Y6B855"/>
<dbReference type="NCBIfam" id="NF046063">
    <property type="entry name" value="oxepin_alt"/>
    <property type="match status" value="1"/>
</dbReference>
<protein>
    <submittedName>
        <fullName evidence="4">Enoyl-CoA hydratase/carnithine racemase</fullName>
    </submittedName>
</protein>
<dbReference type="Proteomes" id="UP000192917">
    <property type="component" value="Unassembled WGS sequence"/>
</dbReference>
<dbReference type="STRING" id="560819.SAMN05428998_101199"/>
<dbReference type="CDD" id="cd06558">
    <property type="entry name" value="crotonase-like"/>
    <property type="match status" value="1"/>
</dbReference>
<comment type="similarity">
    <text evidence="1 2">Belongs to the enoyl-CoA hydratase/isomerase family.</text>
</comment>
<evidence type="ECO:0000313" key="4">
    <source>
        <dbReference type="EMBL" id="SME89335.1"/>
    </source>
</evidence>
<dbReference type="InterPro" id="IPR018376">
    <property type="entry name" value="Enoyl-CoA_hyd/isom_CS"/>
</dbReference>
<dbReference type="InterPro" id="IPR001753">
    <property type="entry name" value="Enoyl-CoA_hydra/iso"/>
</dbReference>
<dbReference type="RefSeq" id="WP_235017007.1">
    <property type="nucleotide sequence ID" value="NZ_FWZX01000001.1"/>
</dbReference>
<evidence type="ECO:0000256" key="2">
    <source>
        <dbReference type="RuleBase" id="RU003707"/>
    </source>
</evidence>
<dbReference type="Pfam" id="PF00378">
    <property type="entry name" value="ECH_1"/>
    <property type="match status" value="1"/>
</dbReference>
<proteinExistence type="inferred from homology"/>